<dbReference type="Proteomes" id="UP000035017">
    <property type="component" value="Unassembled WGS sequence"/>
</dbReference>
<comment type="caution">
    <text evidence="1">The sequence shown here is derived from an EMBL/GenBank/DDBJ whole genome shotgun (WGS) entry which is preliminary data.</text>
</comment>
<name>A0A0D0KQB4_AGRTU</name>
<sequence>MNDADLKKRWADAQAIVDALDEQRYELVRQTEKEYLAALDALDAVDKELGDVECLRCKGCRAPIFEGDLYHGGDTPMCLECAPTYQSLIDEPEMFLDEERDHADPDRLRAEYDAHLAAGGSPDDKLVSAHG</sequence>
<proteinExistence type="predicted"/>
<gene>
    <name evidence="1" type="ORF">RU07_20785</name>
</gene>
<reference evidence="1 2" key="1">
    <citation type="submission" date="2014-12" db="EMBL/GenBank/DDBJ databases">
        <title>16Stimator: statistical estimation of ribosomal gene copy numbers from draft genome assemblies.</title>
        <authorList>
            <person name="Perisin M.A."/>
            <person name="Vetter M."/>
            <person name="Gilbert J.A."/>
            <person name="Bergelson J."/>
        </authorList>
    </citation>
    <scope>NUCLEOTIDE SEQUENCE [LARGE SCALE GENOMIC DNA]</scope>
    <source>
        <strain evidence="1 2">MEJ076</strain>
    </source>
</reference>
<protein>
    <submittedName>
        <fullName evidence="1">Uncharacterized protein</fullName>
    </submittedName>
</protein>
<dbReference type="AlphaFoldDB" id="A0A0D0KQB4"/>
<dbReference type="EMBL" id="JXQV01000030">
    <property type="protein sequence ID" value="KIP99102.1"/>
    <property type="molecule type" value="Genomic_DNA"/>
</dbReference>
<organism evidence="1 2">
    <name type="scientific">Agrobacterium tumefaciens</name>
    <dbReference type="NCBI Taxonomy" id="358"/>
    <lineage>
        <taxon>Bacteria</taxon>
        <taxon>Pseudomonadati</taxon>
        <taxon>Pseudomonadota</taxon>
        <taxon>Alphaproteobacteria</taxon>
        <taxon>Hyphomicrobiales</taxon>
        <taxon>Rhizobiaceae</taxon>
        <taxon>Rhizobium/Agrobacterium group</taxon>
        <taxon>Agrobacterium</taxon>
        <taxon>Agrobacterium tumefaciens complex</taxon>
    </lineage>
</organism>
<evidence type="ECO:0000313" key="2">
    <source>
        <dbReference type="Proteomes" id="UP000035017"/>
    </source>
</evidence>
<accession>A0A0D0KQB4</accession>
<evidence type="ECO:0000313" key="1">
    <source>
        <dbReference type="EMBL" id="KIP99102.1"/>
    </source>
</evidence>
<dbReference type="OrthoDB" id="8292250at2"/>